<dbReference type="EMBL" id="JACTNZ010000001">
    <property type="protein sequence ID" value="KAG5564767.1"/>
    <property type="molecule type" value="Genomic_DNA"/>
</dbReference>
<evidence type="ECO:0000313" key="6">
    <source>
        <dbReference type="EMBL" id="KAG5564767.1"/>
    </source>
</evidence>
<evidence type="ECO:0000313" key="7">
    <source>
        <dbReference type="Proteomes" id="UP000823749"/>
    </source>
</evidence>
<dbReference type="InterPro" id="IPR005172">
    <property type="entry name" value="CRC"/>
</dbReference>
<keyword evidence="7" id="KW-1185">Reference proteome</keyword>
<evidence type="ECO:0000259" key="5">
    <source>
        <dbReference type="PROSITE" id="PS51634"/>
    </source>
</evidence>
<dbReference type="GO" id="GO:0006355">
    <property type="term" value="P:regulation of DNA-templated transcription"/>
    <property type="evidence" value="ECO:0007669"/>
    <property type="project" value="TreeGrafter"/>
</dbReference>
<dbReference type="Proteomes" id="UP000823749">
    <property type="component" value="Chromosome 1"/>
</dbReference>
<comment type="subcellular location">
    <subcellularLocation>
        <location evidence="1">Nucleus</location>
    </subcellularLocation>
</comment>
<dbReference type="InterPro" id="IPR028307">
    <property type="entry name" value="Lin-54_fam"/>
</dbReference>
<feature type="compositionally biased region" description="Low complexity" evidence="4">
    <location>
        <begin position="49"/>
        <end position="63"/>
    </location>
</feature>
<comment type="caution">
    <text evidence="6">The sequence shown here is derived from an EMBL/GenBank/DDBJ whole genome shotgun (WGS) entry which is preliminary data.</text>
</comment>
<evidence type="ECO:0000256" key="1">
    <source>
        <dbReference type="ARBA" id="ARBA00004123"/>
    </source>
</evidence>
<evidence type="ECO:0000256" key="2">
    <source>
        <dbReference type="ARBA" id="ARBA00007267"/>
    </source>
</evidence>
<dbReference type="Pfam" id="PF03638">
    <property type="entry name" value="TCR"/>
    <property type="match status" value="2"/>
</dbReference>
<proteinExistence type="inferred from homology"/>
<organism evidence="6 7">
    <name type="scientific">Rhododendron griersonianum</name>
    <dbReference type="NCBI Taxonomy" id="479676"/>
    <lineage>
        <taxon>Eukaryota</taxon>
        <taxon>Viridiplantae</taxon>
        <taxon>Streptophyta</taxon>
        <taxon>Embryophyta</taxon>
        <taxon>Tracheophyta</taxon>
        <taxon>Spermatophyta</taxon>
        <taxon>Magnoliopsida</taxon>
        <taxon>eudicotyledons</taxon>
        <taxon>Gunneridae</taxon>
        <taxon>Pentapetalae</taxon>
        <taxon>asterids</taxon>
        <taxon>Ericales</taxon>
        <taxon>Ericaceae</taxon>
        <taxon>Ericoideae</taxon>
        <taxon>Rhodoreae</taxon>
        <taxon>Rhododendron</taxon>
    </lineage>
</organism>
<reference evidence="6" key="1">
    <citation type="submission" date="2020-08" db="EMBL/GenBank/DDBJ databases">
        <title>Plant Genome Project.</title>
        <authorList>
            <person name="Zhang R.-G."/>
        </authorList>
    </citation>
    <scope>NUCLEOTIDE SEQUENCE</scope>
    <source>
        <strain evidence="6">WSP0</strain>
        <tissue evidence="6">Leaf</tissue>
    </source>
</reference>
<evidence type="ECO:0000256" key="4">
    <source>
        <dbReference type="SAM" id="MobiDB-lite"/>
    </source>
</evidence>
<feature type="compositionally biased region" description="Polar residues" evidence="4">
    <location>
        <begin position="416"/>
        <end position="426"/>
    </location>
</feature>
<dbReference type="PROSITE" id="PS51634">
    <property type="entry name" value="CRC"/>
    <property type="match status" value="1"/>
</dbReference>
<feature type="domain" description="CRC" evidence="5">
    <location>
        <begin position="119"/>
        <end position="240"/>
    </location>
</feature>
<feature type="compositionally biased region" description="Basic and acidic residues" evidence="4">
    <location>
        <begin position="1"/>
        <end position="12"/>
    </location>
</feature>
<name>A0AAV6LJ08_9ERIC</name>
<evidence type="ECO:0000256" key="3">
    <source>
        <dbReference type="ARBA" id="ARBA00023242"/>
    </source>
</evidence>
<protein>
    <recommendedName>
        <fullName evidence="5">CRC domain-containing protein</fullName>
    </recommendedName>
</protein>
<dbReference type="InterPro" id="IPR033467">
    <property type="entry name" value="Tesmin/TSO1-like_CXC"/>
</dbReference>
<feature type="region of interest" description="Disordered" evidence="4">
    <location>
        <begin position="1"/>
        <end position="63"/>
    </location>
</feature>
<gene>
    <name evidence="6" type="ORF">RHGRI_000841</name>
</gene>
<feature type="compositionally biased region" description="Basic and acidic residues" evidence="4">
    <location>
        <begin position="379"/>
        <end position="390"/>
    </location>
</feature>
<comment type="similarity">
    <text evidence="2">Belongs to the lin-54 family.</text>
</comment>
<feature type="region of interest" description="Disordered" evidence="4">
    <location>
        <begin position="378"/>
        <end position="431"/>
    </location>
</feature>
<dbReference type="PANTHER" id="PTHR12446">
    <property type="entry name" value="TESMIN/TSO1-RELATED"/>
    <property type="match status" value="1"/>
</dbReference>
<dbReference type="PANTHER" id="PTHR12446:SF34">
    <property type="entry name" value="PROTEIN LIN-54 HOMOLOG"/>
    <property type="match status" value="1"/>
</dbReference>
<feature type="compositionally biased region" description="Polar residues" evidence="4">
    <location>
        <begin position="392"/>
        <end position="404"/>
    </location>
</feature>
<dbReference type="GO" id="GO:0005634">
    <property type="term" value="C:nucleus"/>
    <property type="evidence" value="ECO:0007669"/>
    <property type="project" value="UniProtKB-SubCell"/>
</dbReference>
<sequence>MLMEKGGGDDFPPKTAQPANAPTPPDFPARRQLDFGGTASAVMSPAHTQQQQQQPLMPRQQAPTVVQIRPTLPPQSQKQLLLSPVQSQPPLPLIRPVKPESPNVRARTNVDVKDSTPKKQKQCNCKHSKCLKLYCECFASGIYCDGCNCVNCHNNVDNEGPRREAVEATLERNPNAFRPKIAGSPHGIPRVEVGDMALAKHNKGCHCKKSGCLKKYCECFQANILCSDNCKCMDCKNFEGSEERKSLFHGDHNNMAYIQQAANAAITGAIGFSGYGSPPLSKKRKAQEPLLAPTAKDPCIDRLVPKYQQANQIKASAHSPSSASIPAAHVSNGAILGPSKVKYRSLLADIIQPQDLRELCSVLMVFSAEAAKTLADQRNAMERHSEDRMESSLASPAQDSQSRQEFPVEKAVAADESNSADGTYLSTGRPMSPGTRALLCDESNSADGAYLSSGRPMSPGTRALLCDERDTMFMDSASPKCLMSHGCNNKSSQLRHGMTAVYAEQERVILTNFRDCLKRLITLGEIKETKYFQLARTDSGDLKDPVSNGAANTRIETRNQQEPISNGVVKSTVPLRTGTSQMISAATTASNKVMLSKIPSPVENGDVKLTIQKEM</sequence>
<dbReference type="AlphaFoldDB" id="A0AAV6LJ08"/>
<keyword evidence="3" id="KW-0539">Nucleus</keyword>
<dbReference type="SMART" id="SM01114">
    <property type="entry name" value="CXC"/>
    <property type="match status" value="2"/>
</dbReference>
<accession>A0AAV6LJ08</accession>